<accession>A0AAP9HJ74</accession>
<dbReference type="RefSeq" id="WP_060417090.1">
    <property type="nucleotide sequence ID" value="NZ_CP022954.1"/>
</dbReference>
<gene>
    <name evidence="1" type="ORF">LCAKO_2657</name>
</gene>
<proteinExistence type="predicted"/>
<name>A0AAP9HJ74_LACPA</name>
<dbReference type="Proteomes" id="UP000423274">
    <property type="component" value="Chromosome"/>
</dbReference>
<evidence type="ECO:0000313" key="1">
    <source>
        <dbReference type="EMBL" id="QGV19162.1"/>
    </source>
</evidence>
<evidence type="ECO:0000313" key="2">
    <source>
        <dbReference type="Proteomes" id="UP000423274"/>
    </source>
</evidence>
<reference evidence="1 2" key="1">
    <citation type="submission" date="2017-08" db="EMBL/GenBank/DDBJ databases">
        <title>Genome sequence, comparative genomics and functional analysis of the highly adhesive Lactobacillus paracasei Kobulty strain.</title>
        <authorList>
            <person name="Koryszewska-Baginska A."/>
            <person name="Grynberg M."/>
            <person name="Aleksandrzak-Piekarczyk T."/>
        </authorList>
    </citation>
    <scope>NUCLEOTIDE SEQUENCE [LARGE SCALE GENOMIC DNA]</scope>
    <source>
        <strain evidence="1 2">IBB3423</strain>
    </source>
</reference>
<protein>
    <submittedName>
        <fullName evidence="1">Uncharacterized protein</fullName>
    </submittedName>
</protein>
<organism evidence="1 2">
    <name type="scientific">Lacticaseibacillus paracasei subsp. paracasei</name>
    <dbReference type="NCBI Taxonomy" id="47714"/>
    <lineage>
        <taxon>Bacteria</taxon>
        <taxon>Bacillati</taxon>
        <taxon>Bacillota</taxon>
        <taxon>Bacilli</taxon>
        <taxon>Lactobacillales</taxon>
        <taxon>Lactobacillaceae</taxon>
        <taxon>Lacticaseibacillus</taxon>
    </lineage>
</organism>
<dbReference type="AlphaFoldDB" id="A0AAP9HJ74"/>
<sequence length="83" mass="9346">MAQALSIDGFLEDYPALVDPDFHDPSPDALIDMVLMAAEQSNPDEPFSIWVDGECTRDHESKEFSFNIDTEDRQPAIKYIGVK</sequence>
<dbReference type="EMBL" id="CP022954">
    <property type="protein sequence ID" value="QGV19162.1"/>
    <property type="molecule type" value="Genomic_DNA"/>
</dbReference>